<dbReference type="Pfam" id="PF13576">
    <property type="entry name" value="Pentapeptide_3"/>
    <property type="match status" value="1"/>
</dbReference>
<feature type="coiled-coil region" evidence="1">
    <location>
        <begin position="54"/>
        <end position="93"/>
    </location>
</feature>
<feature type="transmembrane region" description="Helical" evidence="3">
    <location>
        <begin position="9"/>
        <end position="29"/>
    </location>
</feature>
<keyword evidence="7" id="KW-1185">Reference proteome</keyword>
<dbReference type="InterPro" id="IPR016024">
    <property type="entry name" value="ARM-type_fold"/>
</dbReference>
<dbReference type="OrthoDB" id="3827724at2"/>
<name>A0A154MLH9_9PSEU</name>
<evidence type="ECO:0000313" key="7">
    <source>
        <dbReference type="Proteomes" id="UP000186883"/>
    </source>
</evidence>
<dbReference type="Gene3D" id="2.160.20.80">
    <property type="entry name" value="E3 ubiquitin-protein ligase SopA"/>
    <property type="match status" value="1"/>
</dbReference>
<keyword evidence="3" id="KW-0812">Transmembrane</keyword>
<dbReference type="EMBL" id="LQCI01000012">
    <property type="protein sequence ID" value="KZB85162.1"/>
    <property type="molecule type" value="Genomic_DNA"/>
</dbReference>
<evidence type="ECO:0000256" key="2">
    <source>
        <dbReference type="SAM" id="MobiDB-lite"/>
    </source>
</evidence>
<sequence length="369" mass="41317">MKRLLRSPLLWTFVVSLVLLLAVGGWLLTDPATSRSEALKTGGIAGGAVVALYALWLNDRRRRVEERRQEIERQRQELELRRADQDRDRISDERFAKAVELLGHDADQVRVGALHALAGLARGRAIYTQTVLDILCSYLRRPFKHPRYADTAKLPGNTPPKEGEVAEDQELQVRQTAQRLIGELLPSADSEGTRGYDLDLTGAVLEYLDLSDRKIGKLLLRYGGLYNSTNLSGCVFLGPVYLTGAGTKEDKRIGFFRCRGAKFTQRAWFSGVQFSEDVEFDGTVFAGETSFKDSVFAKNAVFTEAEFAKTLDLRRARFEGFSDLKFRKAPDSVSLYNTTVEPSRDHELPAGWVVENLPDGRARLTVKDG</sequence>
<keyword evidence="3" id="KW-1133">Transmembrane helix</keyword>
<evidence type="ECO:0000313" key="4">
    <source>
        <dbReference type="EMBL" id="KZB85162.1"/>
    </source>
</evidence>
<keyword evidence="3" id="KW-0472">Membrane</keyword>
<dbReference type="SUPFAM" id="SSF48371">
    <property type="entry name" value="ARM repeat"/>
    <property type="match status" value="1"/>
</dbReference>
<evidence type="ECO:0000313" key="6">
    <source>
        <dbReference type="Proteomes" id="UP000076321"/>
    </source>
</evidence>
<comment type="caution">
    <text evidence="4">The sequence shown here is derived from an EMBL/GenBank/DDBJ whole genome shotgun (WGS) entry which is preliminary data.</text>
</comment>
<evidence type="ECO:0008006" key="8">
    <source>
        <dbReference type="Google" id="ProtNLM"/>
    </source>
</evidence>
<dbReference type="Proteomes" id="UP000076321">
    <property type="component" value="Unassembled WGS sequence"/>
</dbReference>
<dbReference type="EMBL" id="LOBU02000024">
    <property type="protein sequence ID" value="OKA04187.1"/>
    <property type="molecule type" value="Genomic_DNA"/>
</dbReference>
<feature type="transmembrane region" description="Helical" evidence="3">
    <location>
        <begin position="41"/>
        <end position="58"/>
    </location>
</feature>
<reference evidence="4 6" key="1">
    <citation type="submission" date="2015-12" db="EMBL/GenBank/DDBJ databases">
        <title>Amycolatopsis regifaucium genome sequencing and assembly.</title>
        <authorList>
            <person name="Mayilraj S."/>
        </authorList>
    </citation>
    <scope>NUCLEOTIDE SEQUENCE [LARGE SCALE GENOMIC DNA]</scope>
    <source>
        <strain evidence="4 6">GY080</strain>
    </source>
</reference>
<dbReference type="InterPro" id="IPR001646">
    <property type="entry name" value="5peptide_repeat"/>
</dbReference>
<dbReference type="RefSeq" id="WP_061981896.1">
    <property type="nucleotide sequence ID" value="NZ_FOPQ01000007.1"/>
</dbReference>
<keyword evidence="1" id="KW-0175">Coiled coil</keyword>
<accession>A0A154MLH9</accession>
<dbReference type="AlphaFoldDB" id="A0A154MLH9"/>
<proteinExistence type="predicted"/>
<evidence type="ECO:0000256" key="1">
    <source>
        <dbReference type="SAM" id="Coils"/>
    </source>
</evidence>
<protein>
    <recommendedName>
        <fullName evidence="8">Pentapeptide repeat-containing protein</fullName>
    </recommendedName>
</protein>
<evidence type="ECO:0000256" key="3">
    <source>
        <dbReference type="SAM" id="Phobius"/>
    </source>
</evidence>
<feature type="region of interest" description="Disordered" evidence="2">
    <location>
        <begin position="149"/>
        <end position="168"/>
    </location>
</feature>
<gene>
    <name evidence="5" type="ORF">ATP06_0233790</name>
    <name evidence="4" type="ORF">AVL48_02930</name>
</gene>
<dbReference type="Proteomes" id="UP000186883">
    <property type="component" value="Unassembled WGS sequence"/>
</dbReference>
<organism evidence="4 6">
    <name type="scientific">Amycolatopsis regifaucium</name>
    <dbReference type="NCBI Taxonomy" id="546365"/>
    <lineage>
        <taxon>Bacteria</taxon>
        <taxon>Bacillati</taxon>
        <taxon>Actinomycetota</taxon>
        <taxon>Actinomycetes</taxon>
        <taxon>Pseudonocardiales</taxon>
        <taxon>Pseudonocardiaceae</taxon>
        <taxon>Amycolatopsis</taxon>
    </lineage>
</organism>
<reference evidence="5 7" key="2">
    <citation type="submission" date="2016-11" db="EMBL/GenBank/DDBJ databases">
        <title>Genome sequencing of Amycolatopsis regifaucium.</title>
        <authorList>
            <person name="Mayilraj S."/>
            <person name="Kaur N."/>
        </authorList>
    </citation>
    <scope>NUCLEOTIDE SEQUENCE [LARGE SCALE GENOMIC DNA]</scope>
    <source>
        <strain evidence="5 7">GY080</strain>
    </source>
</reference>
<evidence type="ECO:0000313" key="5">
    <source>
        <dbReference type="EMBL" id="OKA04187.1"/>
    </source>
</evidence>